<comment type="caution">
    <text evidence="8">The sequence shown here is derived from an EMBL/GenBank/DDBJ whole genome shotgun (WGS) entry which is preliminary data.</text>
</comment>
<protein>
    <submittedName>
        <fullName evidence="8">7 transmembrane receptor (Rhodopsin family) domain-containing protein</fullName>
    </submittedName>
</protein>
<dbReference type="Pfam" id="PF00001">
    <property type="entry name" value="7tm_1"/>
    <property type="match status" value="1"/>
</dbReference>
<proteinExistence type="predicted"/>
<dbReference type="Proteomes" id="UP001201812">
    <property type="component" value="Unassembled WGS sequence"/>
</dbReference>
<keyword evidence="2 6" id="KW-0812">Transmembrane</keyword>
<keyword evidence="8" id="KW-0675">Receptor</keyword>
<evidence type="ECO:0000256" key="2">
    <source>
        <dbReference type="ARBA" id="ARBA00022692"/>
    </source>
</evidence>
<sequence>MTTICSFLQNFQGREIVPMYFWNHTVFLDSHASVSELNKITYGYIAPVIIGIGVIGDVLTIITLTHPLLRRASIIYTYLTLLAFTDLLTHISIMPMLAWLLDFRLCSATFSFYYAHIGFPLANALMGASVWIVVFLTLSQYMAVCQPFHQGYLRKRKMCFVLFGLAYLFSFCVYAPWAMKKGVHKIPGGLLKCSYVICDRQIESWFWVYEWMREFLTRILPFVLIAYFNTMILITYRNTKRDRNRLASTRKPTAYERSEQEEKRLFKLLFGVIIVFFVSTIPAAPLTVLVADRRSQNMAFQIFRAVTNLLELTKFALNFYFYCLINPDIRRICFQVIQCQKFVRPARVKGQNVNPISIYTRSTKSTVRGTPIPGATPRNGSSRRSSRCPNDPLRRSSMLSNRSTRSVRSAQLNPSCKRPRYGSAMLLDAAGPEKQNLLRAHSYNNSTSNSLHNSSLALNKMEDENFNDIVVPVRDNELSVIQESEYSSVSIATPLLIVDSV</sequence>
<organism evidence="8 9">
    <name type="scientific">Ditylenchus destructor</name>
    <dbReference type="NCBI Taxonomy" id="166010"/>
    <lineage>
        <taxon>Eukaryota</taxon>
        <taxon>Metazoa</taxon>
        <taxon>Ecdysozoa</taxon>
        <taxon>Nematoda</taxon>
        <taxon>Chromadorea</taxon>
        <taxon>Rhabditida</taxon>
        <taxon>Tylenchina</taxon>
        <taxon>Tylenchomorpha</taxon>
        <taxon>Sphaerularioidea</taxon>
        <taxon>Anguinidae</taxon>
        <taxon>Anguininae</taxon>
        <taxon>Ditylenchus</taxon>
    </lineage>
</organism>
<feature type="domain" description="G-protein coupled receptors family 1 profile" evidence="7">
    <location>
        <begin position="56"/>
        <end position="322"/>
    </location>
</feature>
<dbReference type="InterPro" id="IPR000276">
    <property type="entry name" value="GPCR_Rhodpsn"/>
</dbReference>
<reference evidence="8" key="1">
    <citation type="submission" date="2022-01" db="EMBL/GenBank/DDBJ databases">
        <title>Genome Sequence Resource for Two Populations of Ditylenchus destructor, the Migratory Endoparasitic Phytonematode.</title>
        <authorList>
            <person name="Zhang H."/>
            <person name="Lin R."/>
            <person name="Xie B."/>
        </authorList>
    </citation>
    <scope>NUCLEOTIDE SEQUENCE</scope>
    <source>
        <strain evidence="8">BazhouSP</strain>
    </source>
</reference>
<dbReference type="PROSITE" id="PS50262">
    <property type="entry name" value="G_PROTEIN_RECEP_F1_2"/>
    <property type="match status" value="1"/>
</dbReference>
<feature type="compositionally biased region" description="Polar residues" evidence="5">
    <location>
        <begin position="397"/>
        <end position="414"/>
    </location>
</feature>
<evidence type="ECO:0000256" key="1">
    <source>
        <dbReference type="ARBA" id="ARBA00004370"/>
    </source>
</evidence>
<dbReference type="EMBL" id="JAKKPZ010000077">
    <property type="protein sequence ID" value="KAI1703754.1"/>
    <property type="molecule type" value="Genomic_DNA"/>
</dbReference>
<dbReference type="CDD" id="cd14978">
    <property type="entry name" value="7tmA_FMRFamide_R-like"/>
    <property type="match status" value="1"/>
</dbReference>
<feature type="transmembrane region" description="Helical" evidence="6">
    <location>
        <begin position="44"/>
        <end position="64"/>
    </location>
</feature>
<dbReference type="Gene3D" id="1.20.1070.10">
    <property type="entry name" value="Rhodopsin 7-helix transmembrane proteins"/>
    <property type="match status" value="1"/>
</dbReference>
<feature type="region of interest" description="Disordered" evidence="5">
    <location>
        <begin position="365"/>
        <end position="419"/>
    </location>
</feature>
<comment type="subcellular location">
    <subcellularLocation>
        <location evidence="1">Membrane</location>
    </subcellularLocation>
</comment>
<feature type="transmembrane region" description="Helical" evidence="6">
    <location>
        <begin position="215"/>
        <end position="236"/>
    </location>
</feature>
<evidence type="ECO:0000256" key="3">
    <source>
        <dbReference type="ARBA" id="ARBA00022989"/>
    </source>
</evidence>
<dbReference type="PRINTS" id="PR00237">
    <property type="entry name" value="GPCRRHODOPSN"/>
</dbReference>
<keyword evidence="3 6" id="KW-1133">Transmembrane helix</keyword>
<dbReference type="InterPro" id="IPR053093">
    <property type="entry name" value="GPCR-like"/>
</dbReference>
<evidence type="ECO:0000313" key="8">
    <source>
        <dbReference type="EMBL" id="KAI1703754.1"/>
    </source>
</evidence>
<gene>
    <name evidence="8" type="ORF">DdX_14693</name>
</gene>
<evidence type="ECO:0000256" key="5">
    <source>
        <dbReference type="SAM" id="MobiDB-lite"/>
    </source>
</evidence>
<evidence type="ECO:0000259" key="7">
    <source>
        <dbReference type="PROSITE" id="PS50262"/>
    </source>
</evidence>
<evidence type="ECO:0000313" key="9">
    <source>
        <dbReference type="Proteomes" id="UP001201812"/>
    </source>
</evidence>
<dbReference type="GO" id="GO:0016020">
    <property type="term" value="C:membrane"/>
    <property type="evidence" value="ECO:0007669"/>
    <property type="project" value="UniProtKB-SubCell"/>
</dbReference>
<accession>A0AAD4MTJ5</accession>
<name>A0AAD4MTJ5_9BILA</name>
<dbReference type="AlphaFoldDB" id="A0AAD4MTJ5"/>
<keyword evidence="4 6" id="KW-0472">Membrane</keyword>
<feature type="transmembrane region" description="Helical" evidence="6">
    <location>
        <begin position="113"/>
        <end position="138"/>
    </location>
</feature>
<feature type="transmembrane region" description="Helical" evidence="6">
    <location>
        <begin position="76"/>
        <end position="101"/>
    </location>
</feature>
<dbReference type="SUPFAM" id="SSF81321">
    <property type="entry name" value="Family A G protein-coupled receptor-like"/>
    <property type="match status" value="1"/>
</dbReference>
<dbReference type="InterPro" id="IPR017452">
    <property type="entry name" value="GPCR_Rhodpsn_7TM"/>
</dbReference>
<evidence type="ECO:0000256" key="4">
    <source>
        <dbReference type="ARBA" id="ARBA00023136"/>
    </source>
</evidence>
<dbReference type="PANTHER" id="PTHR47760:SF1">
    <property type="entry name" value="G-PROTEIN COUPLED RECEPTORS FAMILY 1 PROFILE DOMAIN-CONTAINING PROTEIN"/>
    <property type="match status" value="1"/>
</dbReference>
<keyword evidence="9" id="KW-1185">Reference proteome</keyword>
<feature type="transmembrane region" description="Helical" evidence="6">
    <location>
        <begin position="268"/>
        <end position="291"/>
    </location>
</feature>
<dbReference type="GO" id="GO:0004930">
    <property type="term" value="F:G protein-coupled receptor activity"/>
    <property type="evidence" value="ECO:0007669"/>
    <property type="project" value="InterPro"/>
</dbReference>
<dbReference type="PANTHER" id="PTHR47760">
    <property type="entry name" value="G-PROTEIN COUPLED RECEPTOR B0563.6-LIKE PROTEIN-RELATED"/>
    <property type="match status" value="1"/>
</dbReference>
<evidence type="ECO:0000256" key="6">
    <source>
        <dbReference type="SAM" id="Phobius"/>
    </source>
</evidence>
<feature type="transmembrane region" description="Helical" evidence="6">
    <location>
        <begin position="159"/>
        <end position="177"/>
    </location>
</feature>